<evidence type="ECO:0000256" key="8">
    <source>
        <dbReference type="ARBA" id="ARBA00022838"/>
    </source>
</evidence>
<keyword evidence="11" id="KW-0137">Centromere</keyword>
<evidence type="ECO:0000256" key="10">
    <source>
        <dbReference type="ARBA" id="ARBA00023242"/>
    </source>
</evidence>
<evidence type="ECO:0000313" key="14">
    <source>
        <dbReference type="EMBL" id="KAJ7039121.1"/>
    </source>
</evidence>
<comment type="subcellular location">
    <subcellularLocation>
        <location evidence="3">Chromosome</location>
        <location evidence="3">Centromere</location>
        <location evidence="3">Kinetochore</location>
    </subcellularLocation>
    <subcellularLocation>
        <location evidence="2">Cytoplasm</location>
        <location evidence="2">Cytoskeleton</location>
        <location evidence="2">Spindle</location>
    </subcellularLocation>
    <subcellularLocation>
        <location evidence="1">Nucleus</location>
    </subcellularLocation>
</comment>
<dbReference type="GO" id="GO:0005876">
    <property type="term" value="C:spindle microtubule"/>
    <property type="evidence" value="ECO:0007669"/>
    <property type="project" value="InterPro"/>
</dbReference>
<dbReference type="Pfam" id="PF08287">
    <property type="entry name" value="DASH_Spc19"/>
    <property type="match status" value="1"/>
</dbReference>
<dbReference type="EMBL" id="JARJCM010000028">
    <property type="protein sequence ID" value="KAJ7039121.1"/>
    <property type="molecule type" value="Genomic_DNA"/>
</dbReference>
<dbReference type="AlphaFoldDB" id="A0AAD6T3L2"/>
<evidence type="ECO:0000256" key="1">
    <source>
        <dbReference type="ARBA" id="ARBA00004123"/>
    </source>
</evidence>
<evidence type="ECO:0000256" key="11">
    <source>
        <dbReference type="ARBA" id="ARBA00023328"/>
    </source>
</evidence>
<dbReference type="GO" id="GO:0008608">
    <property type="term" value="P:attachment of spindle microtubules to kinetochore"/>
    <property type="evidence" value="ECO:0007669"/>
    <property type="project" value="InterPro"/>
</dbReference>
<keyword evidence="9" id="KW-0206">Cytoskeleton</keyword>
<evidence type="ECO:0000256" key="7">
    <source>
        <dbReference type="ARBA" id="ARBA00022490"/>
    </source>
</evidence>
<name>A0AAD6T3L2_9AGAR</name>
<keyword evidence="7" id="KW-0963">Cytoplasm</keyword>
<evidence type="ECO:0000313" key="15">
    <source>
        <dbReference type="Proteomes" id="UP001218188"/>
    </source>
</evidence>
<sequence>MSRLSRANLKGRESVFAGGPDLYRGDIQAICPPSLEDCVAIMEDCCEKAYDAQTVLRDGTSDLPRMSHVLQNQRIFLLVGDETVRKYKAELTDEIEPAINELIELAEQGLRSMQKKEAVLQTKVDTAQSRTARPTVGAPASQKAEARRLQLLTKQREALEIEVQALEAEVNAMERKMVNS</sequence>
<evidence type="ECO:0000256" key="2">
    <source>
        <dbReference type="ARBA" id="ARBA00004186"/>
    </source>
</evidence>
<evidence type="ECO:0000256" key="12">
    <source>
        <dbReference type="ARBA" id="ARBA00032583"/>
    </source>
</evidence>
<feature type="region of interest" description="Disordered" evidence="13">
    <location>
        <begin position="124"/>
        <end position="144"/>
    </location>
</feature>
<evidence type="ECO:0000256" key="9">
    <source>
        <dbReference type="ARBA" id="ARBA00023212"/>
    </source>
</evidence>
<dbReference type="Proteomes" id="UP001218188">
    <property type="component" value="Unassembled WGS sequence"/>
</dbReference>
<accession>A0AAD6T3L2</accession>
<comment type="similarity">
    <text evidence="4">Belongs to the DASH complex SPC19 family.</text>
</comment>
<dbReference type="PANTHER" id="PTHR28262:SF1">
    <property type="entry name" value="DASH COMPLEX SUBUNIT SPC19"/>
    <property type="match status" value="1"/>
</dbReference>
<dbReference type="GO" id="GO:0042729">
    <property type="term" value="C:DASH complex"/>
    <property type="evidence" value="ECO:0007669"/>
    <property type="project" value="InterPro"/>
</dbReference>
<reference evidence="14" key="1">
    <citation type="submission" date="2023-03" db="EMBL/GenBank/DDBJ databases">
        <title>Massive genome expansion in bonnet fungi (Mycena s.s.) driven by repeated elements and novel gene families across ecological guilds.</title>
        <authorList>
            <consortium name="Lawrence Berkeley National Laboratory"/>
            <person name="Harder C.B."/>
            <person name="Miyauchi S."/>
            <person name="Viragh M."/>
            <person name="Kuo A."/>
            <person name="Thoen E."/>
            <person name="Andreopoulos B."/>
            <person name="Lu D."/>
            <person name="Skrede I."/>
            <person name="Drula E."/>
            <person name="Henrissat B."/>
            <person name="Morin E."/>
            <person name="Kohler A."/>
            <person name="Barry K."/>
            <person name="LaButti K."/>
            <person name="Morin E."/>
            <person name="Salamov A."/>
            <person name="Lipzen A."/>
            <person name="Mereny Z."/>
            <person name="Hegedus B."/>
            <person name="Baldrian P."/>
            <person name="Stursova M."/>
            <person name="Weitz H."/>
            <person name="Taylor A."/>
            <person name="Grigoriev I.V."/>
            <person name="Nagy L.G."/>
            <person name="Martin F."/>
            <person name="Kauserud H."/>
        </authorList>
    </citation>
    <scope>NUCLEOTIDE SEQUENCE</scope>
    <source>
        <strain evidence="14">CBHHK200</strain>
    </source>
</reference>
<proteinExistence type="inferred from homology"/>
<evidence type="ECO:0000256" key="6">
    <source>
        <dbReference type="ARBA" id="ARBA00022454"/>
    </source>
</evidence>
<organism evidence="14 15">
    <name type="scientific">Mycena alexandri</name>
    <dbReference type="NCBI Taxonomy" id="1745969"/>
    <lineage>
        <taxon>Eukaryota</taxon>
        <taxon>Fungi</taxon>
        <taxon>Dikarya</taxon>
        <taxon>Basidiomycota</taxon>
        <taxon>Agaricomycotina</taxon>
        <taxon>Agaricomycetes</taxon>
        <taxon>Agaricomycetidae</taxon>
        <taxon>Agaricales</taxon>
        <taxon>Marasmiineae</taxon>
        <taxon>Mycenaceae</taxon>
        <taxon>Mycena</taxon>
    </lineage>
</organism>
<comment type="caution">
    <text evidence="14">The sequence shown here is derived from an EMBL/GenBank/DDBJ whole genome shotgun (WGS) entry which is preliminary data.</text>
</comment>
<keyword evidence="15" id="KW-1185">Reference proteome</keyword>
<dbReference type="PANTHER" id="PTHR28262">
    <property type="entry name" value="DASH COMPLEX SUBUNIT SPC19"/>
    <property type="match status" value="1"/>
</dbReference>
<dbReference type="InterPro" id="IPR013251">
    <property type="entry name" value="DASH_Spc19"/>
</dbReference>
<evidence type="ECO:0000256" key="5">
    <source>
        <dbReference type="ARBA" id="ARBA00016329"/>
    </source>
</evidence>
<evidence type="ECO:0000256" key="3">
    <source>
        <dbReference type="ARBA" id="ARBA00004629"/>
    </source>
</evidence>
<gene>
    <name evidence="14" type="ORF">C8F04DRAFT_1255278</name>
</gene>
<evidence type="ECO:0000256" key="4">
    <source>
        <dbReference type="ARBA" id="ARBA00008952"/>
    </source>
</evidence>
<keyword evidence="6" id="KW-0158">Chromosome</keyword>
<keyword evidence="8" id="KW-0995">Kinetochore</keyword>
<keyword evidence="10" id="KW-0539">Nucleus</keyword>
<protein>
    <recommendedName>
        <fullName evidence="5">DASH complex subunit SPC19</fullName>
    </recommendedName>
    <alternativeName>
        <fullName evidence="12">Outer kinetochore protein SPC19</fullName>
    </alternativeName>
</protein>
<evidence type="ECO:0000256" key="13">
    <source>
        <dbReference type="SAM" id="MobiDB-lite"/>
    </source>
</evidence>